<evidence type="ECO:0008006" key="3">
    <source>
        <dbReference type="Google" id="ProtNLM"/>
    </source>
</evidence>
<dbReference type="EMBL" id="LN899823">
    <property type="protein sequence ID" value="CUV25593.1"/>
    <property type="molecule type" value="Genomic_DNA"/>
</dbReference>
<sequence>MSIGRSKSVAGASASHAPASGENGSPQPQTVTLLAGATRRRRNSGLLCELQSMCKRTLRATSQTIVFPFYSKTGTTPTRAQPKPDVVPALKPAPRRMRPPAAPGRKHQRNVDAVVPPAMATSPRAEIRFPLTTADTQRYLRAQWRQVETGGRFDQAAVDRLTTTLTARLLATSAATGNGVHEDSGEKACARAIMVCDALAQATGGDPARAHDALLALLDTTSHADARVRADVLALQTALGMTAIGLDTLLAIAPHVLPQRGLAEGSAAPEIQREALRHALRAADHLLRRKPADAPGPTSLETLAALADPVLPAVERGRPGSSAAASTAPPGKAPAWLADPGNALAIKALHAANALRADPAAQCPPHLAQAYLAWRNGFDREGPGTDLPKAQQRLFKLFTYAERAARTGTAARAAAGFFGTQKSPLSALQNFGTAGVMLGHPDDEFARFTAALAPVKTQLADRLKAASTSRALKTRCAVRLAAIEQWERRMASKGLRSTFRFSSRDLETVAARARPLLSNRVALHADGSPADLALDPHRNRDAIRAEVKPLRGMTPAQLRTWADEAWRLSGQAVPEPIRANIDLVESRLAGDIRPKPGDTNAQLDAIGALVKQMPDIYDIRVSSGGTVGLGGVPSQSLAALSSHLGVPHVSVLPDGGYLQGRHAVIDIGSNQHFGHLFIGTESRKSLYGGLGGYAGWSFGQDGMANVGVSGGLRRSRDWGGPRGVTIRTRRSDDEQPGRPDAWRTTMLEVLHAARSAGPNSDAPRNAREMWGSLARRFWNDPACSINWTDSRSTTSATSGSASATARVGTADTKWGPALGATLRHVARAAHRQWDKTGNHAIDVSTHNSGRATAVAATLVEALPGIPVPNGSGHLAALSFPTQPYVGIGTTLFATQTNAALRIGRDSGRIIPKHTFRDTEFGTFKAFKQFVDTHRSEWLTALGGTDEARRRLDEMVATVKARATAGNLIMGERMQMTDEAARRLDFLFHRKQRFDRIPAPTPVQARERASIDADIRQMLASENSWRRQALYVLEALGVQRTVGLSFLLNAQSTQAVSGVRELAGLSPE</sequence>
<accession>A0A0S4UUP1</accession>
<dbReference type="AlphaFoldDB" id="A0A0S4UUP1"/>
<feature type="compositionally biased region" description="Basic residues" evidence="1">
    <location>
        <begin position="93"/>
        <end position="108"/>
    </location>
</feature>
<organism evidence="2">
    <name type="scientific">Ralstonia solanacearum</name>
    <name type="common">Pseudomonas solanacearum</name>
    <dbReference type="NCBI Taxonomy" id="305"/>
    <lineage>
        <taxon>Bacteria</taxon>
        <taxon>Pseudomonadati</taxon>
        <taxon>Pseudomonadota</taxon>
        <taxon>Betaproteobacteria</taxon>
        <taxon>Burkholderiales</taxon>
        <taxon>Burkholderiaceae</taxon>
        <taxon>Ralstonia</taxon>
        <taxon>Ralstonia solanacearum species complex</taxon>
    </lineage>
</organism>
<evidence type="ECO:0000256" key="1">
    <source>
        <dbReference type="SAM" id="MobiDB-lite"/>
    </source>
</evidence>
<feature type="compositionally biased region" description="Low complexity" evidence="1">
    <location>
        <begin position="8"/>
        <end position="20"/>
    </location>
</feature>
<feature type="region of interest" description="Disordered" evidence="1">
    <location>
        <begin position="75"/>
        <end position="110"/>
    </location>
</feature>
<name>A0A0S4UUP1_RALSL</name>
<gene>
    <name evidence="2" type="ORF">RUN1744_v1_1050002</name>
</gene>
<feature type="compositionally biased region" description="Basic and acidic residues" evidence="1">
    <location>
        <begin position="729"/>
        <end position="740"/>
    </location>
</feature>
<feature type="region of interest" description="Disordered" evidence="1">
    <location>
        <begin position="717"/>
        <end position="740"/>
    </location>
</feature>
<feature type="region of interest" description="Disordered" evidence="1">
    <location>
        <begin position="1"/>
        <end position="29"/>
    </location>
</feature>
<proteinExistence type="predicted"/>
<reference evidence="2" key="1">
    <citation type="submission" date="2015-10" db="EMBL/GenBank/DDBJ databases">
        <authorList>
            <person name="Gilbert D.G."/>
        </authorList>
    </citation>
    <scope>NUCLEOTIDE SEQUENCE</scope>
    <source>
        <strain evidence="2">Phyl III-seqv23</strain>
    </source>
</reference>
<protein>
    <recommendedName>
        <fullName evidence="3">Awr type III effector family protein</fullName>
    </recommendedName>
</protein>
<evidence type="ECO:0000313" key="2">
    <source>
        <dbReference type="EMBL" id="CUV25593.1"/>
    </source>
</evidence>